<feature type="domain" description="DUF403" evidence="1">
    <location>
        <begin position="1"/>
        <end position="311"/>
    </location>
</feature>
<dbReference type="PANTHER" id="PTHR34595">
    <property type="entry name" value="BLR5612 PROTEIN"/>
    <property type="match status" value="1"/>
</dbReference>
<dbReference type="AlphaFoldDB" id="A0A6I6JSA3"/>
<dbReference type="KEGG" id="mcos:GM418_04970"/>
<accession>A0A6I6JSA3</accession>
<dbReference type="Proteomes" id="UP000428260">
    <property type="component" value="Chromosome"/>
</dbReference>
<evidence type="ECO:0000313" key="3">
    <source>
        <dbReference type="Proteomes" id="UP000428260"/>
    </source>
</evidence>
<protein>
    <submittedName>
        <fullName evidence="2">Alpha-E domain-containing protein</fullName>
    </submittedName>
</protein>
<proteinExistence type="predicted"/>
<dbReference type="Pfam" id="PF04168">
    <property type="entry name" value="Alpha-E"/>
    <property type="match status" value="1"/>
</dbReference>
<evidence type="ECO:0000259" key="1">
    <source>
        <dbReference type="Pfam" id="PF04168"/>
    </source>
</evidence>
<gene>
    <name evidence="2" type="ORF">GM418_04970</name>
</gene>
<sequence length="312" mass="36033">MLSRAAENLFWMGRYLERTEHLARYINVEYFSSLDSSHPKQHELALLSIADMIGFPVPEMGENINEEEVLVAAALDDNNPVSIVSAVFMARENARSVRDAISTELWEAINNFYHFIANYPVDIYKTKGLSDFTYNVIGSCSNVRGRIQYTLLYNVGWYFIQLGLFLESASQVVRIMISKLNDINEISKLKIGDAIHEREWDVLLDCVEAKDMCNKYYTSIPNRQNTIEFLLFNKSFPRSVVNRLDMALDCISKISPEHSLNKKSLHFKVAKIITPFQYMDVDEIDDKLTEFLEDLLSKIYLISDLIADEYFK</sequence>
<dbReference type="RefSeq" id="WP_158863757.1">
    <property type="nucleotide sequence ID" value="NZ_CP046401.1"/>
</dbReference>
<name>A0A6I6JSA3_9BACT</name>
<organism evidence="2 3">
    <name type="scientific">Maribellus comscasis</name>
    <dbReference type="NCBI Taxonomy" id="2681766"/>
    <lineage>
        <taxon>Bacteria</taxon>
        <taxon>Pseudomonadati</taxon>
        <taxon>Bacteroidota</taxon>
        <taxon>Bacteroidia</taxon>
        <taxon>Marinilabiliales</taxon>
        <taxon>Prolixibacteraceae</taxon>
        <taxon>Maribellus</taxon>
    </lineage>
</organism>
<evidence type="ECO:0000313" key="2">
    <source>
        <dbReference type="EMBL" id="QGY43032.1"/>
    </source>
</evidence>
<reference evidence="2 3" key="1">
    <citation type="submission" date="2019-11" db="EMBL/GenBank/DDBJ databases">
        <authorList>
            <person name="Zheng R.K."/>
            <person name="Sun C.M."/>
        </authorList>
    </citation>
    <scope>NUCLEOTIDE SEQUENCE [LARGE SCALE GENOMIC DNA]</scope>
    <source>
        <strain evidence="2 3">WC007</strain>
    </source>
</reference>
<dbReference type="InterPro" id="IPR051680">
    <property type="entry name" value="ATP-dep_Glu-Cys_Ligase-2"/>
</dbReference>
<dbReference type="InterPro" id="IPR007296">
    <property type="entry name" value="DUF403"/>
</dbReference>
<dbReference type="EMBL" id="CP046401">
    <property type="protein sequence ID" value="QGY43032.1"/>
    <property type="molecule type" value="Genomic_DNA"/>
</dbReference>
<keyword evidence="3" id="KW-1185">Reference proteome</keyword>
<dbReference type="PANTHER" id="PTHR34595:SF7">
    <property type="entry name" value="SLL1039 PROTEIN"/>
    <property type="match status" value="1"/>
</dbReference>